<dbReference type="OMA" id="DHVNIIM"/>
<dbReference type="eggNOG" id="KOG0947">
    <property type="taxonomic scope" value="Eukaryota"/>
</dbReference>
<feature type="compositionally biased region" description="Gly residues" evidence="9">
    <location>
        <begin position="523"/>
        <end position="541"/>
    </location>
</feature>
<evidence type="ECO:0000256" key="2">
    <source>
        <dbReference type="ARBA" id="ARBA00022490"/>
    </source>
</evidence>
<sequence>MLEDEAERLFRLECLETLNWPPCAPIPAHITKQDPKQEFHNVADNLDYLLQPIDAPAKIVASVDSNGKIIGFIEHERTVVGASNTSMSINRLPFKPNSIQNSAGNSIRGSPGNVPFLPGFLEELDEMIDGNKKNAVGEEQKYLDFENEETLISSVPTIGQIKIPDYAPVKKQIATAPELIDLDDLDVFALLDMVNTDIPIVHTRSENSSILIKRSKKKIAPAENIPEEIKENEEIDKEDLEIPNFPKIEEKPYIFGEVIEKTQEKFEYAIRVALSVEEEQEYKRLLPTMARKYPFSLDPFQQSSVLCMERGESLFVAAHTSAGKTVVAEYAIALCQAHKTRAVYTSPIKALSNQKFRDFKQIFGDVGLVTGDIQLHPEAACLIMTTEILRSMLYNGSDVIRDLEWVVFDEVHYINNEERGHVWEEVLIMLPAHVKIVMLSATVPNCVEFADWVGRIKNRRINVISTERRPVPLEHFLYTGQDGKTQKDLFKIIDRNGQFLLKGYNDSKDSKAKIYEKDKVVGPGGAAGRGNQRGGARGGGASSRSNQGGNSGGVKNWPGKNDKNIYLNLINFMRCSDQLPMVVFVFSRKRCDENAQMLASMNLTTEVEKQHVRTFFSQCIQRLKGSDKELPQVLTMKELCLRGFAVHHSGILPILKEVVELLFQKGYVKILFATETFAMGVNMPARCVVFDSVTKHDGSERRLLNPGEYTQMAGRAGRRGLDSTGTVVIICKDQTIPLPDVLKNLISGQALRLESKFRVTYSMILNLLRVEQLKIEDMLQRSYVESDSLRESKDKQKMLKELKKSLEEMKLVECETCTPNSQLRDYHDALANYVLKRESIWPKLNDENVINKFLCSGRFVIVSNAQFQLHNECVLIIKELNNKSLQVLVVSKDANETTQKIMDAANFIKQPKTVSIFHSMYCHVHLFQDINWLSEQNSILCTTKFGTRGAAFCPTNVRSFRLCDIPLSNIVAITKKVIKNIQSVDVLQEFSMLQIPRFRDREVSDNVKKLLQQVITTAAGVASKEVETYTWKELRGYCQNLDLSFDADWMESVESELNAPRAFPARHCTRFEDHFAIIRERIRIERKIKTLEYDLSSDALRLSEEYQNRLKVLESLNFVEKKMVSLKGRIGCEIHHQELLITELILDYKFHKRSPPELAALLSTLTCQYNSGRELQFAPDSIFGEIRESVNSVLSRLEAVASKHKSHISDLGSEIRFDLMEVVYEWAKGTPFYRIMEMTDCQEGLIVKCIQRLDEVCKDVRNAGRIVGDPALVEKMEEVSASIRRDIVFAASLYTTV</sequence>
<dbReference type="InterPro" id="IPR016438">
    <property type="entry name" value="SKI2-like"/>
</dbReference>
<dbReference type="InterPro" id="IPR027417">
    <property type="entry name" value="P-loop_NTPase"/>
</dbReference>
<evidence type="ECO:0000256" key="5">
    <source>
        <dbReference type="ARBA" id="ARBA00022806"/>
    </source>
</evidence>
<dbReference type="PROSITE" id="PS51192">
    <property type="entry name" value="HELICASE_ATP_BIND_1"/>
    <property type="match status" value="1"/>
</dbReference>
<comment type="catalytic activity">
    <reaction evidence="8">
        <text>ATP + H2O = ADP + phosphate + H(+)</text>
        <dbReference type="Rhea" id="RHEA:13065"/>
        <dbReference type="ChEBI" id="CHEBI:15377"/>
        <dbReference type="ChEBI" id="CHEBI:15378"/>
        <dbReference type="ChEBI" id="CHEBI:30616"/>
        <dbReference type="ChEBI" id="CHEBI:43474"/>
        <dbReference type="ChEBI" id="CHEBI:456216"/>
        <dbReference type="EC" id="3.6.4.13"/>
    </reaction>
</comment>
<dbReference type="FunFam" id="1.10.3380.30:FF:000001">
    <property type="entry name" value="Ski2 ATP-dependent RNA helicase"/>
    <property type="match status" value="1"/>
</dbReference>
<dbReference type="FunFam" id="3.40.50.300:FF:000447">
    <property type="entry name" value="helicase SKI2W isoform X2"/>
    <property type="match status" value="1"/>
</dbReference>
<dbReference type="FunCoup" id="E3M7Q4">
    <property type="interactions" value="2516"/>
</dbReference>
<comment type="subcellular location">
    <subcellularLocation>
        <location evidence="1">Cytoplasm</location>
    </subcellularLocation>
</comment>
<gene>
    <name evidence="12" type="ORF">CRE_12774</name>
</gene>
<keyword evidence="7" id="KW-0694">RNA-binding</keyword>
<dbReference type="PANTHER" id="PTHR12131:SF1">
    <property type="entry name" value="ATP-DEPENDENT RNA HELICASE SUPV3L1, MITOCHONDRIAL-RELATED"/>
    <property type="match status" value="1"/>
</dbReference>
<dbReference type="GO" id="GO:0055087">
    <property type="term" value="C:Ski complex"/>
    <property type="evidence" value="ECO:0007669"/>
    <property type="project" value="TreeGrafter"/>
</dbReference>
<dbReference type="GO" id="GO:0016787">
    <property type="term" value="F:hydrolase activity"/>
    <property type="evidence" value="ECO:0007669"/>
    <property type="project" value="UniProtKB-KW"/>
</dbReference>
<keyword evidence="6" id="KW-0067">ATP-binding</keyword>
<evidence type="ECO:0000313" key="12">
    <source>
        <dbReference type="EMBL" id="EFO93627.1"/>
    </source>
</evidence>
<dbReference type="EMBL" id="DS268427">
    <property type="protein sequence ID" value="EFO93627.1"/>
    <property type="molecule type" value="Genomic_DNA"/>
</dbReference>
<dbReference type="Pfam" id="PF08148">
    <property type="entry name" value="DSHCT"/>
    <property type="match status" value="1"/>
</dbReference>
<dbReference type="FunFam" id="1.10.3380.30:FF:000021">
    <property type="entry name" value="SKI (Yeast SuperKIller) Helicase homolog"/>
    <property type="match status" value="1"/>
</dbReference>
<evidence type="ECO:0000259" key="11">
    <source>
        <dbReference type="PROSITE" id="PS51194"/>
    </source>
</evidence>
<evidence type="ECO:0000259" key="10">
    <source>
        <dbReference type="PROSITE" id="PS51192"/>
    </source>
</evidence>
<feature type="domain" description="Helicase C-terminal" evidence="11">
    <location>
        <begin position="602"/>
        <end position="768"/>
    </location>
</feature>
<evidence type="ECO:0000256" key="3">
    <source>
        <dbReference type="ARBA" id="ARBA00022741"/>
    </source>
</evidence>
<dbReference type="PROSITE" id="PS51194">
    <property type="entry name" value="HELICASE_CTER"/>
    <property type="match status" value="1"/>
</dbReference>
<evidence type="ECO:0000256" key="1">
    <source>
        <dbReference type="ARBA" id="ARBA00004496"/>
    </source>
</evidence>
<keyword evidence="2" id="KW-0963">Cytoplasm</keyword>
<dbReference type="Pfam" id="PF00270">
    <property type="entry name" value="DEAD"/>
    <property type="match status" value="1"/>
</dbReference>
<dbReference type="SUPFAM" id="SSF52540">
    <property type="entry name" value="P-loop containing nucleoside triphosphate hydrolases"/>
    <property type="match status" value="1"/>
</dbReference>
<keyword evidence="5" id="KW-0347">Helicase</keyword>
<dbReference type="InterPro" id="IPR050699">
    <property type="entry name" value="RNA-DNA_Helicase"/>
</dbReference>
<dbReference type="SMART" id="SM01142">
    <property type="entry name" value="DSHCT"/>
    <property type="match status" value="1"/>
</dbReference>
<dbReference type="GO" id="GO:0003724">
    <property type="term" value="F:RNA helicase activity"/>
    <property type="evidence" value="ECO:0007669"/>
    <property type="project" value="UniProtKB-EC"/>
</dbReference>
<evidence type="ECO:0000256" key="8">
    <source>
        <dbReference type="ARBA" id="ARBA00047984"/>
    </source>
</evidence>
<dbReference type="InterPro" id="IPR040801">
    <property type="entry name" value="Ski2_N"/>
</dbReference>
<dbReference type="SMART" id="SM00490">
    <property type="entry name" value="HELICc"/>
    <property type="match status" value="1"/>
</dbReference>
<dbReference type="Pfam" id="PF00271">
    <property type="entry name" value="Helicase_C"/>
    <property type="match status" value="1"/>
</dbReference>
<dbReference type="Gene3D" id="3.40.50.300">
    <property type="entry name" value="P-loop containing nucleotide triphosphate hydrolases"/>
    <property type="match status" value="2"/>
</dbReference>
<dbReference type="FunFam" id="3.40.50.300:FF:000354">
    <property type="entry name" value="ATP-dependent RNA helicase SKI2"/>
    <property type="match status" value="1"/>
</dbReference>
<organism evidence="13">
    <name type="scientific">Caenorhabditis remanei</name>
    <name type="common">Caenorhabditis vulgaris</name>
    <dbReference type="NCBI Taxonomy" id="31234"/>
    <lineage>
        <taxon>Eukaryota</taxon>
        <taxon>Metazoa</taxon>
        <taxon>Ecdysozoa</taxon>
        <taxon>Nematoda</taxon>
        <taxon>Chromadorea</taxon>
        <taxon>Rhabditida</taxon>
        <taxon>Rhabditina</taxon>
        <taxon>Rhabditomorpha</taxon>
        <taxon>Rhabditoidea</taxon>
        <taxon>Rhabditidae</taxon>
        <taxon>Peloderinae</taxon>
        <taxon>Caenorhabditis</taxon>
    </lineage>
</organism>
<protein>
    <submittedName>
        <fullName evidence="12">Uncharacterized protein</fullName>
    </submittedName>
</protein>
<dbReference type="InterPro" id="IPR011545">
    <property type="entry name" value="DEAD/DEAH_box_helicase_dom"/>
</dbReference>
<dbReference type="Gene3D" id="1.10.3380.30">
    <property type="match status" value="2"/>
</dbReference>
<dbReference type="PANTHER" id="PTHR12131">
    <property type="entry name" value="ATP-DEPENDENT RNA AND DNA HELICASE"/>
    <property type="match status" value="1"/>
</dbReference>
<dbReference type="InterPro" id="IPR001650">
    <property type="entry name" value="Helicase_C-like"/>
</dbReference>
<evidence type="ECO:0000256" key="9">
    <source>
        <dbReference type="SAM" id="MobiDB-lite"/>
    </source>
</evidence>
<proteinExistence type="predicted"/>
<dbReference type="Pfam" id="PF17911">
    <property type="entry name" value="Ski2_N"/>
    <property type="match status" value="1"/>
</dbReference>
<dbReference type="HOGENOM" id="CLU_002902_1_4_1"/>
<evidence type="ECO:0000256" key="7">
    <source>
        <dbReference type="ARBA" id="ARBA00022884"/>
    </source>
</evidence>
<evidence type="ECO:0000256" key="6">
    <source>
        <dbReference type="ARBA" id="ARBA00022840"/>
    </source>
</evidence>
<dbReference type="InterPro" id="IPR014001">
    <property type="entry name" value="Helicase_ATP-bd"/>
</dbReference>
<dbReference type="GO" id="GO:0005524">
    <property type="term" value="F:ATP binding"/>
    <property type="evidence" value="ECO:0007669"/>
    <property type="project" value="UniProtKB-KW"/>
</dbReference>
<dbReference type="GO" id="GO:0070478">
    <property type="term" value="P:nuclear-transcribed mRNA catabolic process, 3'-5' exonucleolytic nonsense-mediated decay"/>
    <property type="evidence" value="ECO:0007669"/>
    <property type="project" value="TreeGrafter"/>
</dbReference>
<dbReference type="InParanoid" id="E3M7Q4"/>
<dbReference type="SMART" id="SM00487">
    <property type="entry name" value="DEXDc"/>
    <property type="match status" value="1"/>
</dbReference>
<dbReference type="PIRSF" id="PIRSF005198">
    <property type="entry name" value="Antiviral_helicase_SKI2"/>
    <property type="match status" value="1"/>
</dbReference>
<feature type="region of interest" description="Disordered" evidence="9">
    <location>
        <begin position="523"/>
        <end position="557"/>
    </location>
</feature>
<dbReference type="Proteomes" id="UP000008281">
    <property type="component" value="Unassembled WGS sequence"/>
</dbReference>
<accession>E3M7Q4</accession>
<evidence type="ECO:0000313" key="13">
    <source>
        <dbReference type="Proteomes" id="UP000008281"/>
    </source>
</evidence>
<dbReference type="OrthoDB" id="64767at2759"/>
<name>E3M7Q4_CAERE</name>
<dbReference type="InterPro" id="IPR012961">
    <property type="entry name" value="Ski2/MTR4_C"/>
</dbReference>
<keyword evidence="4" id="KW-0378">Hydrolase</keyword>
<dbReference type="STRING" id="31234.E3M7Q4"/>
<keyword evidence="13" id="KW-1185">Reference proteome</keyword>
<reference evidence="12" key="1">
    <citation type="submission" date="2007-07" db="EMBL/GenBank/DDBJ databases">
        <title>PCAP assembly of the Caenorhabditis remanei genome.</title>
        <authorList>
            <consortium name="The Caenorhabditis remanei Sequencing Consortium"/>
            <person name="Wilson R.K."/>
        </authorList>
    </citation>
    <scope>NUCLEOTIDE SEQUENCE [LARGE SCALE GENOMIC DNA]</scope>
    <source>
        <strain evidence="12">PB4641</strain>
    </source>
</reference>
<keyword evidence="3" id="KW-0547">Nucleotide-binding</keyword>
<dbReference type="GO" id="GO:0003723">
    <property type="term" value="F:RNA binding"/>
    <property type="evidence" value="ECO:0007669"/>
    <property type="project" value="UniProtKB-KW"/>
</dbReference>
<feature type="domain" description="Helicase ATP-binding" evidence="10">
    <location>
        <begin position="305"/>
        <end position="461"/>
    </location>
</feature>
<dbReference type="CDD" id="cd18795">
    <property type="entry name" value="SF2_C_Ski2"/>
    <property type="match status" value="1"/>
</dbReference>
<evidence type="ECO:0000256" key="4">
    <source>
        <dbReference type="ARBA" id="ARBA00022801"/>
    </source>
</evidence>